<comment type="subcellular location">
    <subcellularLocation>
        <location evidence="2">Cytoplasm</location>
        <location evidence="2">Cytoskeleton</location>
    </subcellularLocation>
    <subcellularLocation>
        <location evidence="1">Nucleus</location>
    </subcellularLocation>
</comment>
<dbReference type="Proteomes" id="UP000504606">
    <property type="component" value="Unplaced"/>
</dbReference>
<dbReference type="KEGG" id="foc:113217973"/>
<dbReference type="SMART" id="SM00268">
    <property type="entry name" value="ACTIN"/>
    <property type="match status" value="1"/>
</dbReference>
<dbReference type="GO" id="GO:0005856">
    <property type="term" value="C:cytoskeleton"/>
    <property type="evidence" value="ECO:0007669"/>
    <property type="project" value="UniProtKB-SubCell"/>
</dbReference>
<sequence>MIDKAYILDNGGFTAKVGMSSAKPRVIPNSVMKAKSERRRPFIADQVEECRDASGLFYILPFQKGYLVNWDIQKTIWDHIFGKDCCPVNFNETPLIVTEPYFNFPSIQEAMTEIFFEEYECQSLLRINAGDLSNYHYTSNNPGTLACMVVDVGYSFSHVTPYIKGKKRREGIKRIDVGGKALTNHLKDIISYRQLHVMDETYVINQVKEDSCFVSLDFMADMEVARKRGNDNTIVRDYVLPDFTSIRRGFLRTLEETSKSTDGEQTLRMNNERFAVPEILFQPSDLGVQQMGVAEAIVSSINSCPKETQPHLYSNIVVTGGCSLFPNFQKRLLQDVRKLAPDEFNVRVTLPENPLTYAWEGGALLSKHPEFYSFVVTKEEYEEEGLHICYERFDV</sequence>
<dbReference type="GO" id="GO:0005634">
    <property type="term" value="C:nucleus"/>
    <property type="evidence" value="ECO:0007669"/>
    <property type="project" value="UniProtKB-SubCell"/>
</dbReference>
<reference evidence="9" key="1">
    <citation type="submission" date="2025-08" db="UniProtKB">
        <authorList>
            <consortium name="RefSeq"/>
        </authorList>
    </citation>
    <scope>IDENTIFICATION</scope>
    <source>
        <tissue evidence="9">Whole organism</tissue>
    </source>
</reference>
<dbReference type="CTD" id="32514"/>
<proteinExistence type="inferred from homology"/>
<evidence type="ECO:0000256" key="1">
    <source>
        <dbReference type="ARBA" id="ARBA00004123"/>
    </source>
</evidence>
<evidence type="ECO:0000256" key="4">
    <source>
        <dbReference type="ARBA" id="ARBA00022490"/>
    </source>
</evidence>
<dbReference type="InterPro" id="IPR043129">
    <property type="entry name" value="ATPase_NBD"/>
</dbReference>
<evidence type="ECO:0000313" key="9">
    <source>
        <dbReference type="RefSeq" id="XP_026293872.1"/>
    </source>
</evidence>
<gene>
    <name evidence="9" type="primary">LOC113217973</name>
</gene>
<evidence type="ECO:0000313" key="8">
    <source>
        <dbReference type="Proteomes" id="UP000504606"/>
    </source>
</evidence>
<evidence type="ECO:0000256" key="2">
    <source>
        <dbReference type="ARBA" id="ARBA00004245"/>
    </source>
</evidence>
<organism evidence="8 9">
    <name type="scientific">Frankliniella occidentalis</name>
    <name type="common">Western flower thrips</name>
    <name type="synonym">Euthrips occidentalis</name>
    <dbReference type="NCBI Taxonomy" id="133901"/>
    <lineage>
        <taxon>Eukaryota</taxon>
        <taxon>Metazoa</taxon>
        <taxon>Ecdysozoa</taxon>
        <taxon>Arthropoda</taxon>
        <taxon>Hexapoda</taxon>
        <taxon>Insecta</taxon>
        <taxon>Pterygota</taxon>
        <taxon>Neoptera</taxon>
        <taxon>Paraneoptera</taxon>
        <taxon>Thysanoptera</taxon>
        <taxon>Terebrantia</taxon>
        <taxon>Thripoidea</taxon>
        <taxon>Thripidae</taxon>
        <taxon>Frankliniella</taxon>
    </lineage>
</organism>
<dbReference type="AlphaFoldDB" id="A0A6J1TM58"/>
<dbReference type="GeneID" id="113217973"/>
<dbReference type="Gene3D" id="3.90.640.10">
    <property type="entry name" value="Actin, Chain A, domain 4"/>
    <property type="match status" value="1"/>
</dbReference>
<keyword evidence="6" id="KW-0539">Nucleus</keyword>
<dbReference type="Pfam" id="PF00022">
    <property type="entry name" value="Actin"/>
    <property type="match status" value="1"/>
</dbReference>
<protein>
    <recommendedName>
        <fullName evidence="7">Actin-related protein 6</fullName>
    </recommendedName>
</protein>
<dbReference type="SUPFAM" id="SSF53067">
    <property type="entry name" value="Actin-like ATPase domain"/>
    <property type="match status" value="2"/>
</dbReference>
<evidence type="ECO:0000256" key="6">
    <source>
        <dbReference type="ARBA" id="ARBA00023242"/>
    </source>
</evidence>
<keyword evidence="4" id="KW-0963">Cytoplasm</keyword>
<dbReference type="Gene3D" id="3.30.420.40">
    <property type="match status" value="2"/>
</dbReference>
<evidence type="ECO:0000256" key="3">
    <source>
        <dbReference type="ARBA" id="ARBA00005665"/>
    </source>
</evidence>
<dbReference type="InterPro" id="IPR004000">
    <property type="entry name" value="Actin"/>
</dbReference>
<dbReference type="CDD" id="cd10210">
    <property type="entry name" value="ASKHA_NBD_Arp6"/>
    <property type="match status" value="1"/>
</dbReference>
<evidence type="ECO:0000256" key="7">
    <source>
        <dbReference type="ARBA" id="ARBA00074635"/>
    </source>
</evidence>
<dbReference type="FunFam" id="2.30.36.70:FF:000003">
    <property type="entry name" value="Actin-related protein 6"/>
    <property type="match status" value="1"/>
</dbReference>
<dbReference type="PANTHER" id="PTHR11937">
    <property type="entry name" value="ACTIN"/>
    <property type="match status" value="1"/>
</dbReference>
<evidence type="ECO:0000256" key="5">
    <source>
        <dbReference type="ARBA" id="ARBA00023212"/>
    </source>
</evidence>
<dbReference type="OrthoDB" id="6220758at2759"/>
<dbReference type="Gene3D" id="2.30.36.70">
    <property type="entry name" value="Actin, Chain A, domain 2"/>
    <property type="match status" value="1"/>
</dbReference>
<keyword evidence="5" id="KW-0206">Cytoskeleton</keyword>
<name>A0A6J1TM58_FRAOC</name>
<comment type="similarity">
    <text evidence="3">Belongs to the actin family. ARP6 subfamily.</text>
</comment>
<accession>A0A6J1TM58</accession>
<dbReference type="RefSeq" id="XP_026293872.1">
    <property type="nucleotide sequence ID" value="XM_026438087.2"/>
</dbReference>
<keyword evidence="8" id="KW-1185">Reference proteome</keyword>
<dbReference type="FunFam" id="3.90.640.10:FF:000014">
    <property type="entry name" value="Putative actin-related protein 6"/>
    <property type="match status" value="1"/>
</dbReference>